<gene>
    <name evidence="1" type="ORF">RHSIM_Rhsim05G0089900</name>
</gene>
<organism evidence="1 2">
    <name type="scientific">Rhododendron simsii</name>
    <name type="common">Sims's rhododendron</name>
    <dbReference type="NCBI Taxonomy" id="118357"/>
    <lineage>
        <taxon>Eukaryota</taxon>
        <taxon>Viridiplantae</taxon>
        <taxon>Streptophyta</taxon>
        <taxon>Embryophyta</taxon>
        <taxon>Tracheophyta</taxon>
        <taxon>Spermatophyta</taxon>
        <taxon>Magnoliopsida</taxon>
        <taxon>eudicotyledons</taxon>
        <taxon>Gunneridae</taxon>
        <taxon>Pentapetalae</taxon>
        <taxon>asterids</taxon>
        <taxon>Ericales</taxon>
        <taxon>Ericaceae</taxon>
        <taxon>Ericoideae</taxon>
        <taxon>Rhodoreae</taxon>
        <taxon>Rhododendron</taxon>
    </lineage>
</organism>
<dbReference type="PANTHER" id="PTHR35109:SF1">
    <property type="entry name" value="GLUTAMATE RACEMASE"/>
    <property type="match status" value="1"/>
</dbReference>
<dbReference type="OrthoDB" id="1930788at2759"/>
<sequence>MERFGFKEARMSMLLIRMPKQVERFMSKLAAKNQTADKQKDFGHLKQQTPRAEALNVGNREDFSLCRAPKQVERCMSKLAQKIPTFEQHKEHYSIKGGYTGGPSRWVPHPRTGIYYPTGHERVMDGVPDGAASFVESHWLRSTDGVDQKPEADVLFPCNPVTLTKT</sequence>
<evidence type="ECO:0000313" key="1">
    <source>
        <dbReference type="EMBL" id="KAF7142288.1"/>
    </source>
</evidence>
<evidence type="ECO:0000313" key="2">
    <source>
        <dbReference type="Proteomes" id="UP000626092"/>
    </source>
</evidence>
<reference evidence="1" key="1">
    <citation type="submission" date="2019-11" db="EMBL/GenBank/DDBJ databases">
        <authorList>
            <person name="Liu Y."/>
            <person name="Hou J."/>
            <person name="Li T.-Q."/>
            <person name="Guan C.-H."/>
            <person name="Wu X."/>
            <person name="Wu H.-Z."/>
            <person name="Ling F."/>
            <person name="Zhang R."/>
            <person name="Shi X.-G."/>
            <person name="Ren J.-P."/>
            <person name="Chen E.-F."/>
            <person name="Sun J.-M."/>
        </authorList>
    </citation>
    <scope>NUCLEOTIDE SEQUENCE</scope>
    <source>
        <strain evidence="1">Adult_tree_wgs_1</strain>
        <tissue evidence="1">Leaves</tissue>
    </source>
</reference>
<comment type="caution">
    <text evidence="1">The sequence shown here is derived from an EMBL/GenBank/DDBJ whole genome shotgun (WGS) entry which is preliminary data.</text>
</comment>
<dbReference type="EMBL" id="WJXA01000005">
    <property type="protein sequence ID" value="KAF7142288.1"/>
    <property type="molecule type" value="Genomic_DNA"/>
</dbReference>
<dbReference type="Proteomes" id="UP000626092">
    <property type="component" value="Unassembled WGS sequence"/>
</dbReference>
<proteinExistence type="predicted"/>
<name>A0A834GUX2_RHOSS</name>
<dbReference type="AlphaFoldDB" id="A0A834GUX2"/>
<protein>
    <submittedName>
        <fullName evidence="1">Uncharacterized protein</fullName>
    </submittedName>
</protein>
<dbReference type="PANTHER" id="PTHR35109">
    <property type="entry name" value="GLUTAMATE RACEMASE"/>
    <property type="match status" value="1"/>
</dbReference>
<keyword evidence="2" id="KW-1185">Reference proteome</keyword>
<accession>A0A834GUX2</accession>